<dbReference type="OrthoDB" id="6353782at2759"/>
<keyword evidence="2" id="KW-1015">Disulfide bond</keyword>
<evidence type="ECO:0000256" key="4">
    <source>
        <dbReference type="ARBA" id="ARBA00023319"/>
    </source>
</evidence>
<organism evidence="8 9">
    <name type="scientific">Clupea harengus</name>
    <name type="common">Atlantic herring</name>
    <dbReference type="NCBI Taxonomy" id="7950"/>
    <lineage>
        <taxon>Eukaryota</taxon>
        <taxon>Metazoa</taxon>
        <taxon>Chordata</taxon>
        <taxon>Craniata</taxon>
        <taxon>Vertebrata</taxon>
        <taxon>Euteleostomi</taxon>
        <taxon>Actinopterygii</taxon>
        <taxon>Neopterygii</taxon>
        <taxon>Teleostei</taxon>
        <taxon>Clupei</taxon>
        <taxon>Clupeiformes</taxon>
        <taxon>Clupeoidei</taxon>
        <taxon>Clupeidae</taxon>
        <taxon>Clupea</taxon>
    </lineage>
</organism>
<dbReference type="GeneID" id="105894899"/>
<protein>
    <submittedName>
        <fullName evidence="9">Carcinoembryonic antigen-related cell adhesion molecule 8-like isoform X1</fullName>
    </submittedName>
</protein>
<dbReference type="InterPro" id="IPR003598">
    <property type="entry name" value="Ig_sub2"/>
</dbReference>
<keyword evidence="3" id="KW-0325">Glycoprotein</keyword>
<evidence type="ECO:0000313" key="9">
    <source>
        <dbReference type="RefSeq" id="XP_031432746.1"/>
    </source>
</evidence>
<dbReference type="RefSeq" id="XP_031432746.1">
    <property type="nucleotide sequence ID" value="XM_031576886.1"/>
</dbReference>
<evidence type="ECO:0000259" key="7">
    <source>
        <dbReference type="PROSITE" id="PS50835"/>
    </source>
</evidence>
<dbReference type="SUPFAM" id="SSF48726">
    <property type="entry name" value="Immunoglobulin"/>
    <property type="match status" value="3"/>
</dbReference>
<dbReference type="InterPro" id="IPR013783">
    <property type="entry name" value="Ig-like_fold"/>
</dbReference>
<dbReference type="InterPro" id="IPR003599">
    <property type="entry name" value="Ig_sub"/>
</dbReference>
<evidence type="ECO:0000256" key="5">
    <source>
        <dbReference type="SAM" id="Phobius"/>
    </source>
</evidence>
<dbReference type="Gene3D" id="2.60.40.10">
    <property type="entry name" value="Immunoglobulins"/>
    <property type="match status" value="3"/>
</dbReference>
<keyword evidence="4" id="KW-0393">Immunoglobulin domain</keyword>
<keyword evidence="8" id="KW-1185">Reference proteome</keyword>
<evidence type="ECO:0000256" key="3">
    <source>
        <dbReference type="ARBA" id="ARBA00023180"/>
    </source>
</evidence>
<dbReference type="InterPro" id="IPR007110">
    <property type="entry name" value="Ig-like_dom"/>
</dbReference>
<dbReference type="AlphaFoldDB" id="A0A6P8G8P5"/>
<keyword evidence="5" id="KW-1133">Transmembrane helix</keyword>
<dbReference type="Pfam" id="PF13895">
    <property type="entry name" value="Ig_2"/>
    <property type="match status" value="2"/>
</dbReference>
<gene>
    <name evidence="9" type="primary">LOC105894899</name>
</gene>
<dbReference type="SMART" id="SM00409">
    <property type="entry name" value="IG"/>
    <property type="match status" value="3"/>
</dbReference>
<evidence type="ECO:0000256" key="2">
    <source>
        <dbReference type="ARBA" id="ARBA00023157"/>
    </source>
</evidence>
<evidence type="ECO:0000256" key="6">
    <source>
        <dbReference type="SAM" id="SignalP"/>
    </source>
</evidence>
<name>A0A6P8G8P5_CLUHA</name>
<dbReference type="PANTHER" id="PTHR44337:SF20">
    <property type="entry name" value="CARCINOEMBRYONIC ANTIGEN-RELATED CELL ADHESION MOLECULE 5-RELATED"/>
    <property type="match status" value="1"/>
</dbReference>
<accession>A0A6P8G8P5</accession>
<dbReference type="SMART" id="SM00408">
    <property type="entry name" value="IGc2"/>
    <property type="match status" value="1"/>
</dbReference>
<feature type="transmembrane region" description="Helical" evidence="5">
    <location>
        <begin position="317"/>
        <end position="342"/>
    </location>
</feature>
<keyword evidence="5" id="KW-0472">Membrane</keyword>
<dbReference type="InterPro" id="IPR036179">
    <property type="entry name" value="Ig-like_dom_sf"/>
</dbReference>
<sequence>MALRVTLVVILLTGFGLGQHQSLLPFESTVRAVGEDMKFTINRPSAPFKEISWRFKSVPVITSMGGENITFGPGYPGRVRLNATTGSLELLNLTLEDSGLYTVTTRLGGGTELSGQTALTVLAPISNVSLVASATELIEYHSSVNISCTASGSVATLKLYGAGYTMTATGSPGKISSELYSVNYRVTRRDRGPYTCEASNAVSGAVVRTLTLNILYGPDEAIMVATPKGPSYHSGSDITLSCSSESKPAAQVQWALNGTLLGRERPELRLENVQASQSGAYSCWANNSKTGRNVQSDRLYVTVLEDKGVPGLSGGPIVAIVISALLAVAVLTAILLIVQPFFKKRCSQDTKRDQSECLPRSPSRTLF</sequence>
<dbReference type="InterPro" id="IPR052598">
    <property type="entry name" value="IgSF_CEA-related"/>
</dbReference>
<dbReference type="KEGG" id="char:105894899"/>
<feature type="chain" id="PRO_5027951967" evidence="6">
    <location>
        <begin position="19"/>
        <end position="367"/>
    </location>
</feature>
<dbReference type="PROSITE" id="PS50835">
    <property type="entry name" value="IG_LIKE"/>
    <property type="match status" value="2"/>
</dbReference>
<reference evidence="9" key="1">
    <citation type="submission" date="2025-08" db="UniProtKB">
        <authorList>
            <consortium name="RefSeq"/>
        </authorList>
    </citation>
    <scope>IDENTIFICATION</scope>
</reference>
<keyword evidence="5" id="KW-0812">Transmembrane</keyword>
<feature type="domain" description="Ig-like" evidence="7">
    <location>
        <begin position="124"/>
        <end position="213"/>
    </location>
</feature>
<evidence type="ECO:0000313" key="8">
    <source>
        <dbReference type="Proteomes" id="UP000515152"/>
    </source>
</evidence>
<feature type="signal peptide" evidence="6">
    <location>
        <begin position="1"/>
        <end position="18"/>
    </location>
</feature>
<evidence type="ECO:0000256" key="1">
    <source>
        <dbReference type="ARBA" id="ARBA00022729"/>
    </source>
</evidence>
<proteinExistence type="predicted"/>
<feature type="domain" description="Ig-like" evidence="7">
    <location>
        <begin position="218"/>
        <end position="302"/>
    </location>
</feature>
<keyword evidence="1 6" id="KW-0732">Signal</keyword>
<dbReference type="PANTHER" id="PTHR44337">
    <property type="entry name" value="CARCINOEMBRYONIC ANTIGEN-RELATED CELL ADHESION MOLECULE 8"/>
    <property type="match status" value="1"/>
</dbReference>
<dbReference type="Proteomes" id="UP000515152">
    <property type="component" value="Chromosome 11"/>
</dbReference>